<accession>A0AAV2RD61</accession>
<organism evidence="6 7">
    <name type="scientific">Meganyctiphanes norvegica</name>
    <name type="common">Northern krill</name>
    <name type="synonym">Thysanopoda norvegica</name>
    <dbReference type="NCBI Taxonomy" id="48144"/>
    <lineage>
        <taxon>Eukaryota</taxon>
        <taxon>Metazoa</taxon>
        <taxon>Ecdysozoa</taxon>
        <taxon>Arthropoda</taxon>
        <taxon>Crustacea</taxon>
        <taxon>Multicrustacea</taxon>
        <taxon>Malacostraca</taxon>
        <taxon>Eumalacostraca</taxon>
        <taxon>Eucarida</taxon>
        <taxon>Euphausiacea</taxon>
        <taxon>Euphausiidae</taxon>
        <taxon>Meganyctiphanes</taxon>
    </lineage>
</organism>
<dbReference type="Pfam" id="PF00097">
    <property type="entry name" value="zf-C3HC4"/>
    <property type="match status" value="1"/>
</dbReference>
<dbReference type="InterPro" id="IPR017907">
    <property type="entry name" value="Znf_RING_CS"/>
</dbReference>
<gene>
    <name evidence="6" type="ORF">MNOR_LOCUS22799</name>
</gene>
<name>A0AAV2RD61_MEGNR</name>
<dbReference type="InterPro" id="IPR018957">
    <property type="entry name" value="Znf_C3HC4_RING-type"/>
</dbReference>
<reference evidence="6 7" key="1">
    <citation type="submission" date="2024-05" db="EMBL/GenBank/DDBJ databases">
        <authorList>
            <person name="Wallberg A."/>
        </authorList>
    </citation>
    <scope>NUCLEOTIDE SEQUENCE [LARGE SCALE GENOMIC DNA]</scope>
</reference>
<evidence type="ECO:0000256" key="1">
    <source>
        <dbReference type="ARBA" id="ARBA00022723"/>
    </source>
</evidence>
<keyword evidence="7" id="KW-1185">Reference proteome</keyword>
<evidence type="ECO:0000256" key="3">
    <source>
        <dbReference type="ARBA" id="ARBA00022833"/>
    </source>
</evidence>
<dbReference type="InterPro" id="IPR052667">
    <property type="entry name" value="E3_ubiquitin-ligase_RING"/>
</dbReference>
<keyword evidence="3" id="KW-0862">Zinc</keyword>
<dbReference type="PANTHER" id="PTHR47156:SF10">
    <property type="entry name" value="E3 UBIQUITIN-PROTEIN LIGASE TRIM-21-RELATED"/>
    <property type="match status" value="1"/>
</dbReference>
<evidence type="ECO:0000256" key="2">
    <source>
        <dbReference type="ARBA" id="ARBA00022771"/>
    </source>
</evidence>
<dbReference type="InterPro" id="IPR013083">
    <property type="entry name" value="Znf_RING/FYVE/PHD"/>
</dbReference>
<dbReference type="Gene3D" id="3.30.40.10">
    <property type="entry name" value="Zinc/RING finger domain, C3HC4 (zinc finger)"/>
    <property type="match status" value="1"/>
</dbReference>
<proteinExistence type="predicted"/>
<dbReference type="PROSITE" id="PS00518">
    <property type="entry name" value="ZF_RING_1"/>
    <property type="match status" value="1"/>
</dbReference>
<keyword evidence="1" id="KW-0479">Metal-binding</keyword>
<sequence length="468" mass="53340">MDFLECKICHDPYDEDGHRPRNAPCGHEFCTACVKSLILNSTFVCPRCRKEHKIEVPEDLSVNFGLIDAIREFKTKGHSTKETESIVSEATINEVCNIHCQAIGHWCCKCQIWLCDDCLETHTALLGCSSTTSEEAIKNMKEKHNKNIDMLLNTFEEDANYVSTKIQEHTDKRKVLLEKADKHCEEVKELSHLLEQGKIHQEQLVESKKKCNESNSPHTVIDGIKVMTQRKQSLRAWTAKNLGTDTVLGLIKAIKEEKDVYAEMVILNETRHAKLSHHKDYILLHPFEKQAVADGSIFMPFDRLQKMIPDVASLLFLKLTLGGVVKGHVFVRLYNDARDYFVKMFTGQQGVSLNGNLFDDYFEDHIGCKNITLNINLIPPGNNGRVTAKRGSLVGQFGQEWDRYHTYVWRRFLSMYFYVGIPGRTHKLGSNNFVFGDIEDGLDVVQECLYNYSSGVKISDCGLVIENE</sequence>
<dbReference type="AlphaFoldDB" id="A0AAV2RD61"/>
<dbReference type="Proteomes" id="UP001497623">
    <property type="component" value="Unassembled WGS sequence"/>
</dbReference>
<evidence type="ECO:0000256" key="4">
    <source>
        <dbReference type="PROSITE-ProRule" id="PRU00175"/>
    </source>
</evidence>
<dbReference type="GO" id="GO:0008270">
    <property type="term" value="F:zinc ion binding"/>
    <property type="evidence" value="ECO:0007669"/>
    <property type="project" value="UniProtKB-KW"/>
</dbReference>
<dbReference type="PROSITE" id="PS50089">
    <property type="entry name" value="ZF_RING_2"/>
    <property type="match status" value="1"/>
</dbReference>
<evidence type="ECO:0000259" key="5">
    <source>
        <dbReference type="PROSITE" id="PS50089"/>
    </source>
</evidence>
<protein>
    <recommendedName>
        <fullName evidence="5">RING-type domain-containing protein</fullName>
    </recommendedName>
</protein>
<keyword evidence="2 4" id="KW-0863">Zinc-finger</keyword>
<dbReference type="SUPFAM" id="SSF57850">
    <property type="entry name" value="RING/U-box"/>
    <property type="match status" value="1"/>
</dbReference>
<comment type="caution">
    <text evidence="6">The sequence shown here is derived from an EMBL/GenBank/DDBJ whole genome shotgun (WGS) entry which is preliminary data.</text>
</comment>
<dbReference type="SMART" id="SM00184">
    <property type="entry name" value="RING"/>
    <property type="match status" value="1"/>
</dbReference>
<evidence type="ECO:0000313" key="7">
    <source>
        <dbReference type="Proteomes" id="UP001497623"/>
    </source>
</evidence>
<feature type="domain" description="RING-type" evidence="5">
    <location>
        <begin position="6"/>
        <end position="49"/>
    </location>
</feature>
<dbReference type="PANTHER" id="PTHR47156">
    <property type="entry name" value="PROTEIN CBG20824"/>
    <property type="match status" value="1"/>
</dbReference>
<dbReference type="InterPro" id="IPR001841">
    <property type="entry name" value="Znf_RING"/>
</dbReference>
<evidence type="ECO:0000313" key="6">
    <source>
        <dbReference type="EMBL" id="CAL4122035.1"/>
    </source>
</evidence>
<dbReference type="EMBL" id="CAXKWB010019520">
    <property type="protein sequence ID" value="CAL4122035.1"/>
    <property type="molecule type" value="Genomic_DNA"/>
</dbReference>